<evidence type="ECO:0000313" key="12">
    <source>
        <dbReference type="Proteomes" id="UP000887575"/>
    </source>
</evidence>
<sequence>MLFVSLALIFLLAKCSKSDCAGGPDDFCDPVSPLPDHRWGTIKGSTDRSRDSINEKMAGLGRITSGDKNPDVDQPLAMAAGMEKIKENGVLDVPKLDLDGKKEKPENESPPSKVARINNNRTSASYSPGSSHDGSPTSGAVILGINTDKPSASSGSVIGEEVVQTPPPSPTQKDQVAKPSLFSLAQVTSKLGDLWTSAREQIFGEDYWIPSDPHEVVAFPSELLLAHKIIFPQDEDSMLRIVKGSLKNDPSTPIFHVVFQKEKHKFAYSLFRCKGESSQDDAFDLCRRCLECQMLFSIIDDKDPRATMREVINKLRENPLWRMIHVAIACNREDIFTEENIDFLNKNGVPFEKQMLQVLQNDGKYPLLMAVSMNRLGIVKRMLQLGADPTVRDVNLNNVLHIAALTGAPMLELLWEFDPVHGLLNNINQDGCTPVTLAIRNVNPRCVTSLRRFGADFTIAAAGRNALFEAMMNKGKDSVIIRTILESSPSLLNEVDSSGNTALHIAMYKTPLMSLLLLKSAELDLNKKNNAGQTPLHLYTYRGDIGLMITLASYCCDINAQDATGNTPLHIAVSKKNLEATRLLLCLGADPNIRNNHDDSPRHLAARLRQADVLKALILCGAERCGAKKTGCVSGCVIEKMAPLLRSNTDDFASPRPGQLTDQPNPLNYAAPLEEHRIKDHMQKIFYDKLCTHLQNLIDRGERPRNMVNLLSLDGGGIRGLVIIQTLMALEEVMGESVYPYFDWVAGTSTGALVATALAQGKSLRDCQHIYLRFKDLVFDGWTRPYNSALLEQFMKEQIGEGNMADLKDPRIMISTVKADFFPVKVEFMRNYRLPISDKENLELGFEEPSALDIPTWKALRRTSAAPMFFSPVDDKYIDGGIISNNPALDLLAEVQLYNGTNVYLNRPHDKVEIGCMLSLGTGQIPLSPLDPLHVEITNPLSSTFALKNLGLILVDQVTATEGAPVDRSRSWCSSIGVPFFRLSAPLHKDISLGCKDDHDIAHMMWDCVEYTYQQRPYLERMCKMLKLLGRRDARGVQFNNGRTHNIQTQTSNPSTPSGSI</sequence>
<feature type="compositionally biased region" description="Polar residues" evidence="9">
    <location>
        <begin position="117"/>
        <end position="138"/>
    </location>
</feature>
<feature type="domain" description="PNPLA" evidence="11">
    <location>
        <begin position="711"/>
        <end position="892"/>
    </location>
</feature>
<evidence type="ECO:0000256" key="9">
    <source>
        <dbReference type="SAM" id="MobiDB-lite"/>
    </source>
</evidence>
<evidence type="ECO:0000256" key="10">
    <source>
        <dbReference type="SAM" id="SignalP"/>
    </source>
</evidence>
<dbReference type="EC" id="3.1.1.4" evidence="1"/>
<dbReference type="PROSITE" id="PS50088">
    <property type="entry name" value="ANK_REPEAT"/>
    <property type="match status" value="3"/>
</dbReference>
<keyword evidence="4 7" id="KW-0040">ANK repeat</keyword>
<evidence type="ECO:0000313" key="13">
    <source>
        <dbReference type="WBParaSite" id="MBELARI_LOCUS15655"/>
    </source>
</evidence>
<keyword evidence="2" id="KW-0677">Repeat</keyword>
<dbReference type="InterPro" id="IPR036770">
    <property type="entry name" value="Ankyrin_rpt-contain_sf"/>
</dbReference>
<dbReference type="Pfam" id="PF12796">
    <property type="entry name" value="Ank_2"/>
    <property type="match status" value="2"/>
</dbReference>
<feature type="repeat" description="ANK" evidence="7">
    <location>
        <begin position="564"/>
        <end position="596"/>
    </location>
</feature>
<dbReference type="GO" id="GO:0005739">
    <property type="term" value="C:mitochondrion"/>
    <property type="evidence" value="ECO:0007669"/>
    <property type="project" value="TreeGrafter"/>
</dbReference>
<dbReference type="PROSITE" id="PS50297">
    <property type="entry name" value="ANK_REP_REGION"/>
    <property type="match status" value="2"/>
</dbReference>
<dbReference type="PANTHER" id="PTHR24139:SF34">
    <property type="entry name" value="85_88 KDA CALCIUM-INDEPENDENT PHOSPHOLIPASE A2"/>
    <property type="match status" value="1"/>
</dbReference>
<evidence type="ECO:0000256" key="2">
    <source>
        <dbReference type="ARBA" id="ARBA00022737"/>
    </source>
</evidence>
<dbReference type="InterPro" id="IPR016035">
    <property type="entry name" value="Acyl_Trfase/lysoPLipase"/>
</dbReference>
<dbReference type="Proteomes" id="UP000887575">
    <property type="component" value="Unassembled WGS sequence"/>
</dbReference>
<feature type="repeat" description="ANK" evidence="7">
    <location>
        <begin position="362"/>
        <end position="394"/>
    </location>
</feature>
<feature type="region of interest" description="Disordered" evidence="9">
    <location>
        <begin position="1040"/>
        <end position="1061"/>
    </location>
</feature>
<name>A0AAF3ENM4_9BILA</name>
<dbReference type="GO" id="GO:0016042">
    <property type="term" value="P:lipid catabolic process"/>
    <property type="evidence" value="ECO:0007669"/>
    <property type="project" value="UniProtKB-UniRule"/>
</dbReference>
<evidence type="ECO:0000256" key="7">
    <source>
        <dbReference type="PROSITE-ProRule" id="PRU00023"/>
    </source>
</evidence>
<keyword evidence="5 8" id="KW-0443">Lipid metabolism</keyword>
<accession>A0AAF3ENM4</accession>
<dbReference type="Gene3D" id="1.25.40.20">
    <property type="entry name" value="Ankyrin repeat-containing domain"/>
    <property type="match status" value="2"/>
</dbReference>
<feature type="compositionally biased region" description="Basic and acidic residues" evidence="9">
    <location>
        <begin position="91"/>
        <end position="107"/>
    </location>
</feature>
<feature type="active site" description="Nucleophile" evidence="8">
    <location>
        <position position="749"/>
    </location>
</feature>
<reference evidence="13" key="1">
    <citation type="submission" date="2024-02" db="UniProtKB">
        <authorList>
            <consortium name="WormBaseParasite"/>
        </authorList>
    </citation>
    <scope>IDENTIFICATION</scope>
</reference>
<dbReference type="GO" id="GO:0052816">
    <property type="term" value="F:long-chain fatty acyl-CoA hydrolase activity"/>
    <property type="evidence" value="ECO:0007669"/>
    <property type="project" value="TreeGrafter"/>
</dbReference>
<evidence type="ECO:0000256" key="3">
    <source>
        <dbReference type="ARBA" id="ARBA00022801"/>
    </source>
</evidence>
<comment type="catalytic activity">
    <reaction evidence="6">
        <text>a 1,2-diacyl-sn-glycero-3-phosphocholine + H2O = a 1-acyl-sn-glycero-3-phosphocholine + a fatty acid + H(+)</text>
        <dbReference type="Rhea" id="RHEA:15801"/>
        <dbReference type="ChEBI" id="CHEBI:15377"/>
        <dbReference type="ChEBI" id="CHEBI:15378"/>
        <dbReference type="ChEBI" id="CHEBI:28868"/>
        <dbReference type="ChEBI" id="CHEBI:57643"/>
        <dbReference type="ChEBI" id="CHEBI:58168"/>
        <dbReference type="EC" id="3.1.1.4"/>
    </reaction>
    <physiologicalReaction direction="left-to-right" evidence="6">
        <dbReference type="Rhea" id="RHEA:15802"/>
    </physiologicalReaction>
</comment>
<dbReference type="Pfam" id="PF01734">
    <property type="entry name" value="Patatin"/>
    <property type="match status" value="1"/>
</dbReference>
<keyword evidence="8" id="KW-0442">Lipid degradation</keyword>
<feature type="region of interest" description="Disordered" evidence="9">
    <location>
        <begin position="91"/>
        <end position="176"/>
    </location>
</feature>
<evidence type="ECO:0000256" key="4">
    <source>
        <dbReference type="ARBA" id="ARBA00023043"/>
    </source>
</evidence>
<dbReference type="SUPFAM" id="SSF48403">
    <property type="entry name" value="Ankyrin repeat"/>
    <property type="match status" value="1"/>
</dbReference>
<dbReference type="SMART" id="SM00248">
    <property type="entry name" value="ANK"/>
    <property type="match status" value="7"/>
</dbReference>
<dbReference type="WBParaSite" id="MBELARI_LOCUS15655">
    <property type="protein sequence ID" value="MBELARI_LOCUS15655"/>
    <property type="gene ID" value="MBELARI_LOCUS15655"/>
</dbReference>
<feature type="signal peptide" evidence="10">
    <location>
        <begin position="1"/>
        <end position="18"/>
    </location>
</feature>
<protein>
    <recommendedName>
        <fullName evidence="1">phospholipase A2</fullName>
        <ecNumber evidence="1">3.1.1.4</ecNumber>
    </recommendedName>
</protein>
<keyword evidence="10" id="KW-0732">Signal</keyword>
<dbReference type="SUPFAM" id="SSF52151">
    <property type="entry name" value="FabD/lysophospholipase-like"/>
    <property type="match status" value="1"/>
</dbReference>
<evidence type="ECO:0000256" key="8">
    <source>
        <dbReference type="PROSITE-ProRule" id="PRU01161"/>
    </source>
</evidence>
<feature type="short sequence motif" description="DGA/G" evidence="8">
    <location>
        <begin position="879"/>
        <end position="881"/>
    </location>
</feature>
<dbReference type="PROSITE" id="PS51635">
    <property type="entry name" value="PNPLA"/>
    <property type="match status" value="1"/>
</dbReference>
<feature type="short sequence motif" description="GXSXG" evidence="8">
    <location>
        <begin position="747"/>
        <end position="751"/>
    </location>
</feature>
<evidence type="ECO:0000259" key="11">
    <source>
        <dbReference type="PROSITE" id="PS51635"/>
    </source>
</evidence>
<dbReference type="InterPro" id="IPR002110">
    <property type="entry name" value="Ankyrin_rpt"/>
</dbReference>
<dbReference type="InterPro" id="IPR002641">
    <property type="entry name" value="PNPLA_dom"/>
</dbReference>
<keyword evidence="3 8" id="KW-0378">Hydrolase</keyword>
<dbReference type="PANTHER" id="PTHR24139">
    <property type="entry name" value="CALCIUM-INDEPENDENT PHOSPHOLIPASE A2"/>
    <property type="match status" value="1"/>
</dbReference>
<feature type="short sequence motif" description="GXGXXG" evidence="8">
    <location>
        <begin position="715"/>
        <end position="720"/>
    </location>
</feature>
<evidence type="ECO:0000256" key="1">
    <source>
        <dbReference type="ARBA" id="ARBA00013278"/>
    </source>
</evidence>
<evidence type="ECO:0000256" key="5">
    <source>
        <dbReference type="ARBA" id="ARBA00023098"/>
    </source>
</evidence>
<proteinExistence type="predicted"/>
<dbReference type="Gene3D" id="3.40.1090.10">
    <property type="entry name" value="Cytosolic phospholipase A2 catalytic domain"/>
    <property type="match status" value="1"/>
</dbReference>
<feature type="active site" description="Proton acceptor" evidence="8">
    <location>
        <position position="879"/>
    </location>
</feature>
<organism evidence="12 13">
    <name type="scientific">Mesorhabditis belari</name>
    <dbReference type="NCBI Taxonomy" id="2138241"/>
    <lineage>
        <taxon>Eukaryota</taxon>
        <taxon>Metazoa</taxon>
        <taxon>Ecdysozoa</taxon>
        <taxon>Nematoda</taxon>
        <taxon>Chromadorea</taxon>
        <taxon>Rhabditida</taxon>
        <taxon>Rhabditina</taxon>
        <taxon>Rhabditomorpha</taxon>
        <taxon>Rhabditoidea</taxon>
        <taxon>Rhabditidae</taxon>
        <taxon>Mesorhabditinae</taxon>
        <taxon>Mesorhabditis</taxon>
    </lineage>
</organism>
<dbReference type="InterPro" id="IPR047148">
    <property type="entry name" value="PLPL9"/>
</dbReference>
<dbReference type="AlphaFoldDB" id="A0AAF3ENM4"/>
<keyword evidence="12" id="KW-1185">Reference proteome</keyword>
<feature type="repeat" description="ANK" evidence="7">
    <location>
        <begin position="531"/>
        <end position="563"/>
    </location>
</feature>
<dbReference type="GO" id="GO:2000304">
    <property type="term" value="P:positive regulation of ceramide biosynthetic process"/>
    <property type="evidence" value="ECO:0007669"/>
    <property type="project" value="TreeGrafter"/>
</dbReference>
<dbReference type="GO" id="GO:0047499">
    <property type="term" value="F:calcium-independent phospholipase A2 activity"/>
    <property type="evidence" value="ECO:0007669"/>
    <property type="project" value="InterPro"/>
</dbReference>
<feature type="chain" id="PRO_5042133469" description="phospholipase A2" evidence="10">
    <location>
        <begin position="19"/>
        <end position="1061"/>
    </location>
</feature>
<evidence type="ECO:0000256" key="6">
    <source>
        <dbReference type="ARBA" id="ARBA00023422"/>
    </source>
</evidence>